<accession>A0A841HSC9</accession>
<name>A0A841HSC9_9GAMM</name>
<dbReference type="InterPro" id="IPR055807">
    <property type="entry name" value="DUF7383"/>
</dbReference>
<dbReference type="EMBL" id="JACHHZ010000007">
    <property type="protein sequence ID" value="MBB6096207.1"/>
    <property type="molecule type" value="Genomic_DNA"/>
</dbReference>
<organism evidence="1 2">
    <name type="scientific">Povalibacter uvarum</name>
    <dbReference type="NCBI Taxonomy" id="732238"/>
    <lineage>
        <taxon>Bacteria</taxon>
        <taxon>Pseudomonadati</taxon>
        <taxon>Pseudomonadota</taxon>
        <taxon>Gammaproteobacteria</taxon>
        <taxon>Steroidobacterales</taxon>
        <taxon>Steroidobacteraceae</taxon>
        <taxon>Povalibacter</taxon>
    </lineage>
</organism>
<evidence type="ECO:0000313" key="1">
    <source>
        <dbReference type="EMBL" id="MBB6096207.1"/>
    </source>
</evidence>
<gene>
    <name evidence="1" type="ORF">HNQ60_005129</name>
</gene>
<dbReference type="Pfam" id="PF24108">
    <property type="entry name" value="DUF7383"/>
    <property type="match status" value="1"/>
</dbReference>
<sequence>MSARADFQVFTFNEHLGDNQGDIDTDFDFKGQRSSKRTFQINQTLFEVDGYVSYQVSHVDELAHEILINDQPLPAVDVFRTGQGDHTGLQTHTDVIPARFLKTGANTIQFERHGGDNFLIHHAIVHWREIDP</sequence>
<dbReference type="Proteomes" id="UP000588068">
    <property type="component" value="Unassembled WGS sequence"/>
</dbReference>
<protein>
    <submittedName>
        <fullName evidence="1">Uncharacterized protein</fullName>
    </submittedName>
</protein>
<evidence type="ECO:0000313" key="2">
    <source>
        <dbReference type="Proteomes" id="UP000588068"/>
    </source>
</evidence>
<keyword evidence="2" id="KW-1185">Reference proteome</keyword>
<dbReference type="AlphaFoldDB" id="A0A841HSC9"/>
<reference evidence="1 2" key="1">
    <citation type="submission" date="2020-08" db="EMBL/GenBank/DDBJ databases">
        <title>Genomic Encyclopedia of Type Strains, Phase IV (KMG-IV): sequencing the most valuable type-strain genomes for metagenomic binning, comparative biology and taxonomic classification.</title>
        <authorList>
            <person name="Goeker M."/>
        </authorList>
    </citation>
    <scope>NUCLEOTIDE SEQUENCE [LARGE SCALE GENOMIC DNA]</scope>
    <source>
        <strain evidence="1 2">DSM 26723</strain>
    </source>
</reference>
<dbReference type="RefSeq" id="WP_184335604.1">
    <property type="nucleotide sequence ID" value="NZ_JACHHZ010000007.1"/>
</dbReference>
<comment type="caution">
    <text evidence="1">The sequence shown here is derived from an EMBL/GenBank/DDBJ whole genome shotgun (WGS) entry which is preliminary data.</text>
</comment>
<proteinExistence type="predicted"/>